<gene>
    <name evidence="2" type="ORF">TCNE_LOCUS12472</name>
</gene>
<protein>
    <submittedName>
        <fullName evidence="4">Secreted protein</fullName>
    </submittedName>
</protein>
<organism evidence="3 4">
    <name type="scientific">Toxocara canis</name>
    <name type="common">Canine roundworm</name>
    <dbReference type="NCBI Taxonomy" id="6265"/>
    <lineage>
        <taxon>Eukaryota</taxon>
        <taxon>Metazoa</taxon>
        <taxon>Ecdysozoa</taxon>
        <taxon>Nematoda</taxon>
        <taxon>Chromadorea</taxon>
        <taxon>Rhabditida</taxon>
        <taxon>Spirurina</taxon>
        <taxon>Ascaridomorpha</taxon>
        <taxon>Ascaridoidea</taxon>
        <taxon>Toxocaridae</taxon>
        <taxon>Toxocara</taxon>
    </lineage>
</organism>
<evidence type="ECO:0000313" key="3">
    <source>
        <dbReference type="Proteomes" id="UP000050794"/>
    </source>
</evidence>
<dbReference type="WBParaSite" id="TCNE_0001247201-mRNA-1">
    <property type="protein sequence ID" value="TCNE_0001247201-mRNA-1"/>
    <property type="gene ID" value="TCNE_0001247201"/>
</dbReference>
<dbReference type="AlphaFoldDB" id="A0A183UVF2"/>
<feature type="chain" id="PRO_5044553425" evidence="1">
    <location>
        <begin position="23"/>
        <end position="69"/>
    </location>
</feature>
<feature type="signal peptide" evidence="1">
    <location>
        <begin position="1"/>
        <end position="22"/>
    </location>
</feature>
<name>A0A183UVF2_TOXCA</name>
<evidence type="ECO:0000256" key="1">
    <source>
        <dbReference type="SAM" id="SignalP"/>
    </source>
</evidence>
<accession>A0A183UVF2</accession>
<reference evidence="2 3" key="2">
    <citation type="submission" date="2018-11" db="EMBL/GenBank/DDBJ databases">
        <authorList>
            <consortium name="Pathogen Informatics"/>
        </authorList>
    </citation>
    <scope>NUCLEOTIDE SEQUENCE [LARGE SCALE GENOMIC DNA]</scope>
</reference>
<sequence length="69" mass="7527">MVKQWLTLLGALLSMLMPTARAYPLIAVEVAAAAAPRTVPTVARALAQQDAQRFTHAQVSLCLPIHRYN</sequence>
<proteinExistence type="predicted"/>
<reference evidence="4" key="1">
    <citation type="submission" date="2016-06" db="UniProtKB">
        <authorList>
            <consortium name="WormBaseParasite"/>
        </authorList>
    </citation>
    <scope>IDENTIFICATION</scope>
</reference>
<dbReference type="EMBL" id="UYWY01021278">
    <property type="protein sequence ID" value="VDM43793.1"/>
    <property type="molecule type" value="Genomic_DNA"/>
</dbReference>
<evidence type="ECO:0000313" key="4">
    <source>
        <dbReference type="WBParaSite" id="TCNE_0001247201-mRNA-1"/>
    </source>
</evidence>
<dbReference type="Proteomes" id="UP000050794">
    <property type="component" value="Unassembled WGS sequence"/>
</dbReference>
<evidence type="ECO:0000313" key="2">
    <source>
        <dbReference type="EMBL" id="VDM43793.1"/>
    </source>
</evidence>
<keyword evidence="3" id="KW-1185">Reference proteome</keyword>
<keyword evidence="1" id="KW-0732">Signal</keyword>